<evidence type="ECO:0000313" key="2">
    <source>
        <dbReference type="EMBL" id="MBK1825957.1"/>
    </source>
</evidence>
<keyword evidence="3" id="KW-1185">Reference proteome</keyword>
<evidence type="ECO:0000259" key="1">
    <source>
        <dbReference type="Pfam" id="PF13280"/>
    </source>
</evidence>
<protein>
    <recommendedName>
        <fullName evidence="1">WYL domain-containing protein</fullName>
    </recommendedName>
</protein>
<proteinExistence type="predicted"/>
<reference evidence="2" key="1">
    <citation type="submission" date="2021-01" db="EMBL/GenBank/DDBJ databases">
        <title>Modified the classification status of verrucomicrobia.</title>
        <authorList>
            <person name="Feng X."/>
        </authorList>
    </citation>
    <scope>NUCLEOTIDE SEQUENCE</scope>
    <source>
        <strain evidence="2">KCTC 22201</strain>
    </source>
</reference>
<dbReference type="PROSITE" id="PS52050">
    <property type="entry name" value="WYL"/>
    <property type="match status" value="1"/>
</dbReference>
<accession>A0A934RAB2</accession>
<dbReference type="Pfam" id="PF13280">
    <property type="entry name" value="WYL"/>
    <property type="match status" value="1"/>
</dbReference>
<dbReference type="InterPro" id="IPR026881">
    <property type="entry name" value="WYL_dom"/>
</dbReference>
<organism evidence="2 3">
    <name type="scientific">Haloferula rosea</name>
    <dbReference type="NCBI Taxonomy" id="490093"/>
    <lineage>
        <taxon>Bacteria</taxon>
        <taxon>Pseudomonadati</taxon>
        <taxon>Verrucomicrobiota</taxon>
        <taxon>Verrucomicrobiia</taxon>
        <taxon>Verrucomicrobiales</taxon>
        <taxon>Verrucomicrobiaceae</taxon>
        <taxon>Haloferula</taxon>
    </lineage>
</organism>
<gene>
    <name evidence="2" type="ORF">JIN81_02920</name>
</gene>
<name>A0A934RAB2_9BACT</name>
<dbReference type="EMBL" id="JAENII010000002">
    <property type="protein sequence ID" value="MBK1825957.1"/>
    <property type="molecule type" value="Genomic_DNA"/>
</dbReference>
<feature type="domain" description="WYL" evidence="1">
    <location>
        <begin position="57"/>
        <end position="120"/>
    </location>
</feature>
<evidence type="ECO:0000313" key="3">
    <source>
        <dbReference type="Proteomes" id="UP000658278"/>
    </source>
</evidence>
<comment type="caution">
    <text evidence="2">The sequence shown here is derived from an EMBL/GenBank/DDBJ whole genome shotgun (WGS) entry which is preliminary data.</text>
</comment>
<dbReference type="Proteomes" id="UP000658278">
    <property type="component" value="Unassembled WGS sequence"/>
</dbReference>
<dbReference type="RefSeq" id="WP_200276156.1">
    <property type="nucleotide sequence ID" value="NZ_JAENII010000002.1"/>
</dbReference>
<dbReference type="AlphaFoldDB" id="A0A934RAB2"/>
<sequence length="122" mass="13404">MDVPPLGAPFGMMNRRRFASLFTGLAVTQAPAAMTGSPSRPIAPIHPVHESYDPVAQRFLRAILEEEPVAVFYQGGSTPGALRHFRPDSLYRLEPGGPIFATGICQLRDGTRTFRLDRVRLA</sequence>